<keyword evidence="3" id="KW-1185">Reference proteome</keyword>
<name>A0AAU9JEV0_9CILI</name>
<protein>
    <submittedName>
        <fullName evidence="2">Uncharacterized protein</fullName>
    </submittedName>
</protein>
<evidence type="ECO:0000313" key="2">
    <source>
        <dbReference type="EMBL" id="CAG9320204.1"/>
    </source>
</evidence>
<organism evidence="2 3">
    <name type="scientific">Blepharisma stoltei</name>
    <dbReference type="NCBI Taxonomy" id="1481888"/>
    <lineage>
        <taxon>Eukaryota</taxon>
        <taxon>Sar</taxon>
        <taxon>Alveolata</taxon>
        <taxon>Ciliophora</taxon>
        <taxon>Postciliodesmatophora</taxon>
        <taxon>Heterotrichea</taxon>
        <taxon>Heterotrichida</taxon>
        <taxon>Blepharismidae</taxon>
        <taxon>Blepharisma</taxon>
    </lineage>
</organism>
<evidence type="ECO:0000313" key="3">
    <source>
        <dbReference type="Proteomes" id="UP001162131"/>
    </source>
</evidence>
<feature type="signal peptide" evidence="1">
    <location>
        <begin position="1"/>
        <end position="18"/>
    </location>
</feature>
<dbReference type="EMBL" id="CAJZBQ010000024">
    <property type="protein sequence ID" value="CAG9320204.1"/>
    <property type="molecule type" value="Genomic_DNA"/>
</dbReference>
<proteinExistence type="predicted"/>
<comment type="caution">
    <text evidence="2">The sequence shown here is derived from an EMBL/GenBank/DDBJ whole genome shotgun (WGS) entry which is preliminary data.</text>
</comment>
<dbReference type="AlphaFoldDB" id="A0AAU9JEV0"/>
<dbReference type="Proteomes" id="UP001162131">
    <property type="component" value="Unassembled WGS sequence"/>
</dbReference>
<sequence>MVLFLVLVIGFNPDRIPSTNPPPNARANLLMDNFPELHMIMVYGGFSDPADTIYGDIWTFDLLTETWDRLVPSDGISPSNT</sequence>
<dbReference type="SUPFAM" id="SSF117281">
    <property type="entry name" value="Kelch motif"/>
    <property type="match status" value="1"/>
</dbReference>
<keyword evidence="1" id="KW-0732">Signal</keyword>
<evidence type="ECO:0000256" key="1">
    <source>
        <dbReference type="SAM" id="SignalP"/>
    </source>
</evidence>
<feature type="chain" id="PRO_5043840834" evidence="1">
    <location>
        <begin position="19"/>
        <end position="81"/>
    </location>
</feature>
<dbReference type="Gene3D" id="2.120.10.80">
    <property type="entry name" value="Kelch-type beta propeller"/>
    <property type="match status" value="1"/>
</dbReference>
<reference evidence="2" key="1">
    <citation type="submission" date="2021-09" db="EMBL/GenBank/DDBJ databases">
        <authorList>
            <consortium name="AG Swart"/>
            <person name="Singh M."/>
            <person name="Singh A."/>
            <person name="Seah K."/>
            <person name="Emmerich C."/>
        </authorList>
    </citation>
    <scope>NUCLEOTIDE SEQUENCE</scope>
    <source>
        <strain evidence="2">ATCC30299</strain>
    </source>
</reference>
<gene>
    <name evidence="2" type="ORF">BSTOLATCC_MIC25436</name>
</gene>
<accession>A0AAU9JEV0</accession>
<dbReference type="InterPro" id="IPR015915">
    <property type="entry name" value="Kelch-typ_b-propeller"/>
</dbReference>